<dbReference type="OrthoDB" id="7274111at2"/>
<gene>
    <name evidence="4" type="ORF">ELQ92_16095</name>
</gene>
<keyword evidence="1" id="KW-0805">Transcription regulation</keyword>
<dbReference type="Gene3D" id="3.30.450.40">
    <property type="match status" value="1"/>
</dbReference>
<protein>
    <recommendedName>
        <fullName evidence="3">HTH iclR-type domain-containing protein</fullName>
    </recommendedName>
</protein>
<evidence type="ECO:0000256" key="2">
    <source>
        <dbReference type="ARBA" id="ARBA00023163"/>
    </source>
</evidence>
<sequence>MAGTPILQTALKTIEVLEVLSRFGAQPASLGSIAEALGWSRAATHQYLTSLSRTGWVEQDQERRYRPGSGAVLFARSIVELDFLPHPITDAMDELVDVLKEPISFAVLHGEEAVIIERREPRRSLIHRNPERYLSLVSASGQVLLAYDRRAQALRTPQHEQLIAEVERTGHGEVRNKSWMGDDVEAIAVPVMRGDWCLGALSVIAPAGRMSLPDAAAELKSSAARIEQALTDPTP</sequence>
<dbReference type="InterPro" id="IPR036390">
    <property type="entry name" value="WH_DNA-bd_sf"/>
</dbReference>
<dbReference type="SUPFAM" id="SSF55781">
    <property type="entry name" value="GAF domain-like"/>
    <property type="match status" value="1"/>
</dbReference>
<reference evidence="4 5" key="1">
    <citation type="submission" date="2018-12" db="EMBL/GenBank/DDBJ databases">
        <authorList>
            <person name="Li F."/>
        </authorList>
    </citation>
    <scope>NUCLEOTIDE SEQUENCE [LARGE SCALE GENOMIC DNA]</scope>
    <source>
        <strain evidence="4 5">8H24J-4-2</strain>
    </source>
</reference>
<keyword evidence="5" id="KW-1185">Reference proteome</keyword>
<dbReference type="Pfam" id="PF09339">
    <property type="entry name" value="HTH_IclR"/>
    <property type="match status" value="1"/>
</dbReference>
<dbReference type="GO" id="GO:0045892">
    <property type="term" value="P:negative regulation of DNA-templated transcription"/>
    <property type="evidence" value="ECO:0007669"/>
    <property type="project" value="TreeGrafter"/>
</dbReference>
<dbReference type="Proteomes" id="UP000288603">
    <property type="component" value="Unassembled WGS sequence"/>
</dbReference>
<evidence type="ECO:0000313" key="5">
    <source>
        <dbReference type="Proteomes" id="UP000288603"/>
    </source>
</evidence>
<dbReference type="SUPFAM" id="SSF46785">
    <property type="entry name" value="Winged helix' DNA-binding domain"/>
    <property type="match status" value="1"/>
</dbReference>
<organism evidence="4 5">
    <name type="scientific">Labedella populi</name>
    <dbReference type="NCBI Taxonomy" id="2498850"/>
    <lineage>
        <taxon>Bacteria</taxon>
        <taxon>Bacillati</taxon>
        <taxon>Actinomycetota</taxon>
        <taxon>Actinomycetes</taxon>
        <taxon>Micrococcales</taxon>
        <taxon>Microbacteriaceae</taxon>
        <taxon>Labedella</taxon>
    </lineage>
</organism>
<dbReference type="InterPro" id="IPR036388">
    <property type="entry name" value="WH-like_DNA-bd_sf"/>
</dbReference>
<dbReference type="PROSITE" id="PS51077">
    <property type="entry name" value="HTH_ICLR"/>
    <property type="match status" value="1"/>
</dbReference>
<dbReference type="AlphaFoldDB" id="A0A3S3Z9M0"/>
<comment type="caution">
    <text evidence="4">The sequence shown here is derived from an EMBL/GenBank/DDBJ whole genome shotgun (WGS) entry which is preliminary data.</text>
</comment>
<keyword evidence="2" id="KW-0804">Transcription</keyword>
<dbReference type="InterPro" id="IPR005471">
    <property type="entry name" value="Tscrpt_reg_IclR_N"/>
</dbReference>
<name>A0A3S3Z9M0_9MICO</name>
<dbReference type="InterPro" id="IPR029016">
    <property type="entry name" value="GAF-like_dom_sf"/>
</dbReference>
<dbReference type="Gene3D" id="1.10.10.10">
    <property type="entry name" value="Winged helix-like DNA-binding domain superfamily/Winged helix DNA-binding domain"/>
    <property type="match status" value="1"/>
</dbReference>
<dbReference type="GO" id="GO:0003700">
    <property type="term" value="F:DNA-binding transcription factor activity"/>
    <property type="evidence" value="ECO:0007669"/>
    <property type="project" value="TreeGrafter"/>
</dbReference>
<dbReference type="PANTHER" id="PTHR30136">
    <property type="entry name" value="HELIX-TURN-HELIX TRANSCRIPTIONAL REGULATOR, ICLR FAMILY"/>
    <property type="match status" value="1"/>
</dbReference>
<evidence type="ECO:0000259" key="3">
    <source>
        <dbReference type="PROSITE" id="PS51077"/>
    </source>
</evidence>
<dbReference type="InterPro" id="IPR050707">
    <property type="entry name" value="HTH_MetabolicPath_Reg"/>
</dbReference>
<proteinExistence type="predicted"/>
<accession>A0A3S3Z9M0</accession>
<evidence type="ECO:0000256" key="1">
    <source>
        <dbReference type="ARBA" id="ARBA00023015"/>
    </source>
</evidence>
<dbReference type="PANTHER" id="PTHR30136:SF35">
    <property type="entry name" value="HTH-TYPE TRANSCRIPTIONAL REGULATOR RV1719"/>
    <property type="match status" value="1"/>
</dbReference>
<dbReference type="SMART" id="SM00346">
    <property type="entry name" value="HTH_ICLR"/>
    <property type="match status" value="1"/>
</dbReference>
<feature type="domain" description="HTH iclR-type" evidence="3">
    <location>
        <begin position="7"/>
        <end position="69"/>
    </location>
</feature>
<dbReference type="GO" id="GO:0003677">
    <property type="term" value="F:DNA binding"/>
    <property type="evidence" value="ECO:0007669"/>
    <property type="project" value="UniProtKB-KW"/>
</dbReference>
<dbReference type="RefSeq" id="WP_128496375.1">
    <property type="nucleotide sequence ID" value="NZ_RZNC01000010.1"/>
</dbReference>
<evidence type="ECO:0000313" key="4">
    <source>
        <dbReference type="EMBL" id="RWZ54830.1"/>
    </source>
</evidence>
<dbReference type="EMBL" id="RZNC01000010">
    <property type="protein sequence ID" value="RWZ54830.1"/>
    <property type="molecule type" value="Genomic_DNA"/>
</dbReference>